<keyword evidence="1" id="KW-0812">Transmembrane</keyword>
<evidence type="ECO:0000313" key="2">
    <source>
        <dbReference type="EMBL" id="HIW78684.1"/>
    </source>
</evidence>
<protein>
    <submittedName>
        <fullName evidence="2">Uncharacterized protein</fullName>
    </submittedName>
</protein>
<dbReference type="AlphaFoldDB" id="A0A9D1R0I4"/>
<comment type="caution">
    <text evidence="2">The sequence shown here is derived from an EMBL/GenBank/DDBJ whole genome shotgun (WGS) entry which is preliminary data.</text>
</comment>
<reference evidence="2" key="1">
    <citation type="journal article" date="2021" name="PeerJ">
        <title>Extensive microbial diversity within the chicken gut microbiome revealed by metagenomics and culture.</title>
        <authorList>
            <person name="Gilroy R."/>
            <person name="Ravi A."/>
            <person name="Getino M."/>
            <person name="Pursley I."/>
            <person name="Horton D.L."/>
            <person name="Alikhan N.F."/>
            <person name="Baker D."/>
            <person name="Gharbi K."/>
            <person name="Hall N."/>
            <person name="Watson M."/>
            <person name="Adriaenssens E.M."/>
            <person name="Foster-Nyarko E."/>
            <person name="Jarju S."/>
            <person name="Secka A."/>
            <person name="Antonio M."/>
            <person name="Oren A."/>
            <person name="Chaudhuri R.R."/>
            <person name="La Ragione R."/>
            <person name="Hildebrand F."/>
            <person name="Pallen M.J."/>
        </authorList>
    </citation>
    <scope>NUCLEOTIDE SEQUENCE</scope>
    <source>
        <strain evidence="2">ChiSxjej5B17-1746</strain>
    </source>
</reference>
<name>A0A9D1R0I4_9BACT</name>
<keyword evidence="1" id="KW-1133">Transmembrane helix</keyword>
<reference evidence="2" key="2">
    <citation type="submission" date="2021-04" db="EMBL/GenBank/DDBJ databases">
        <authorList>
            <person name="Gilroy R."/>
        </authorList>
    </citation>
    <scope>NUCLEOTIDE SEQUENCE</scope>
    <source>
        <strain evidence="2">ChiSxjej5B17-1746</strain>
    </source>
</reference>
<gene>
    <name evidence="2" type="ORF">H9874_06025</name>
</gene>
<proteinExistence type="predicted"/>
<dbReference type="EMBL" id="DXGI01000221">
    <property type="protein sequence ID" value="HIW78684.1"/>
    <property type="molecule type" value="Genomic_DNA"/>
</dbReference>
<sequence>MIAETGSEVWTGSLWDALFVLAILAAAWFAGRGIASMKRPVCRRACAGCHGARQGRGCAFPPDAPSRLIDTARRNAGQ</sequence>
<evidence type="ECO:0000256" key="1">
    <source>
        <dbReference type="SAM" id="Phobius"/>
    </source>
</evidence>
<keyword evidence="1" id="KW-0472">Membrane</keyword>
<organism evidence="2 3">
    <name type="scientific">Candidatus Bilophila faecipullorum</name>
    <dbReference type="NCBI Taxonomy" id="2838482"/>
    <lineage>
        <taxon>Bacteria</taxon>
        <taxon>Pseudomonadati</taxon>
        <taxon>Thermodesulfobacteriota</taxon>
        <taxon>Desulfovibrionia</taxon>
        <taxon>Desulfovibrionales</taxon>
        <taxon>Desulfovibrionaceae</taxon>
        <taxon>Bilophila</taxon>
    </lineage>
</organism>
<dbReference type="Proteomes" id="UP000824264">
    <property type="component" value="Unassembled WGS sequence"/>
</dbReference>
<evidence type="ECO:0000313" key="3">
    <source>
        <dbReference type="Proteomes" id="UP000824264"/>
    </source>
</evidence>
<feature type="transmembrane region" description="Helical" evidence="1">
    <location>
        <begin position="12"/>
        <end position="30"/>
    </location>
</feature>
<accession>A0A9D1R0I4</accession>